<evidence type="ECO:0000256" key="1">
    <source>
        <dbReference type="SAM" id="Phobius"/>
    </source>
</evidence>
<reference evidence="2 3" key="1">
    <citation type="submission" date="2020-09" db="EMBL/GenBank/DDBJ databases">
        <title>De no assembly of potato wild relative species, Solanum commersonii.</title>
        <authorList>
            <person name="Cho K."/>
        </authorList>
    </citation>
    <scope>NUCLEOTIDE SEQUENCE [LARGE SCALE GENOMIC DNA]</scope>
    <source>
        <strain evidence="2">LZ3.2</strain>
        <tissue evidence="2">Leaf</tissue>
    </source>
</reference>
<sequence length="165" mass="19017">MWKTEMISKNHEISPRRKTTFITNLRKSFSGKEVDASNLANFTRPTPLPILKRSEGALFLHYFSSLFLSKFRVSIVVLLIHIPVRISKERHFNSLLVLVLISSKLISRYYMPWQTFLLCSFLCYIINTITLYWSLGQIDMTNKDEDDAIVGAVATSVLALELQLM</sequence>
<keyword evidence="1" id="KW-0472">Membrane</keyword>
<organism evidence="2 3">
    <name type="scientific">Solanum commersonii</name>
    <name type="common">Commerson's wild potato</name>
    <name type="synonym">Commerson's nightshade</name>
    <dbReference type="NCBI Taxonomy" id="4109"/>
    <lineage>
        <taxon>Eukaryota</taxon>
        <taxon>Viridiplantae</taxon>
        <taxon>Streptophyta</taxon>
        <taxon>Embryophyta</taxon>
        <taxon>Tracheophyta</taxon>
        <taxon>Spermatophyta</taxon>
        <taxon>Magnoliopsida</taxon>
        <taxon>eudicotyledons</taxon>
        <taxon>Gunneridae</taxon>
        <taxon>Pentapetalae</taxon>
        <taxon>asterids</taxon>
        <taxon>lamiids</taxon>
        <taxon>Solanales</taxon>
        <taxon>Solanaceae</taxon>
        <taxon>Solanoideae</taxon>
        <taxon>Solaneae</taxon>
        <taxon>Solanum</taxon>
    </lineage>
</organism>
<dbReference type="AlphaFoldDB" id="A0A9J6B286"/>
<keyword evidence="1" id="KW-0812">Transmembrane</keyword>
<evidence type="ECO:0000313" key="2">
    <source>
        <dbReference type="EMBL" id="KAG5630877.1"/>
    </source>
</evidence>
<accession>A0A9J6B286</accession>
<keyword evidence="1" id="KW-1133">Transmembrane helix</keyword>
<feature type="transmembrane region" description="Helical" evidence="1">
    <location>
        <begin position="115"/>
        <end position="135"/>
    </location>
</feature>
<name>A0A9J6B286_SOLCO</name>
<proteinExistence type="predicted"/>
<dbReference type="EMBL" id="JACXVP010000001">
    <property type="protein sequence ID" value="KAG5630877.1"/>
    <property type="molecule type" value="Genomic_DNA"/>
</dbReference>
<evidence type="ECO:0000313" key="3">
    <source>
        <dbReference type="Proteomes" id="UP000824120"/>
    </source>
</evidence>
<feature type="transmembrane region" description="Helical" evidence="1">
    <location>
        <begin position="59"/>
        <end position="80"/>
    </location>
</feature>
<gene>
    <name evidence="2" type="ORF">H5410_002594</name>
</gene>
<keyword evidence="3" id="KW-1185">Reference proteome</keyword>
<comment type="caution">
    <text evidence="2">The sequence shown here is derived from an EMBL/GenBank/DDBJ whole genome shotgun (WGS) entry which is preliminary data.</text>
</comment>
<dbReference type="Proteomes" id="UP000824120">
    <property type="component" value="Chromosome 1"/>
</dbReference>
<protein>
    <submittedName>
        <fullName evidence="2">Uncharacterized protein</fullName>
    </submittedName>
</protein>